<dbReference type="Proteomes" id="UP000075635">
    <property type="component" value="Unassembled WGS sequence"/>
</dbReference>
<dbReference type="AlphaFoldDB" id="A0A150SFW5"/>
<accession>A0A150SFW5</accession>
<organism evidence="1 2">
    <name type="scientific">Sorangium cellulosum</name>
    <name type="common">Polyangium cellulosum</name>
    <dbReference type="NCBI Taxonomy" id="56"/>
    <lineage>
        <taxon>Bacteria</taxon>
        <taxon>Pseudomonadati</taxon>
        <taxon>Myxococcota</taxon>
        <taxon>Polyangia</taxon>
        <taxon>Polyangiales</taxon>
        <taxon>Polyangiaceae</taxon>
        <taxon>Sorangium</taxon>
    </lineage>
</organism>
<feature type="non-terminal residue" evidence="1">
    <location>
        <position position="1"/>
    </location>
</feature>
<dbReference type="EMBL" id="JEMB01001038">
    <property type="protein sequence ID" value="KYF91271.1"/>
    <property type="molecule type" value="Genomic_DNA"/>
</dbReference>
<evidence type="ECO:0000313" key="1">
    <source>
        <dbReference type="EMBL" id="KYF91271.1"/>
    </source>
</evidence>
<name>A0A150SFW5_SORCE</name>
<proteinExistence type="predicted"/>
<evidence type="ECO:0008006" key="3">
    <source>
        <dbReference type="Google" id="ProtNLM"/>
    </source>
</evidence>
<protein>
    <recommendedName>
        <fullName evidence="3">Helix-turn-helix transcriptional regulator</fullName>
    </recommendedName>
</protein>
<evidence type="ECO:0000313" key="2">
    <source>
        <dbReference type="Proteomes" id="UP000075635"/>
    </source>
</evidence>
<comment type="caution">
    <text evidence="1">The sequence shown here is derived from an EMBL/GenBank/DDBJ whole genome shotgun (WGS) entry which is preliminary data.</text>
</comment>
<reference evidence="1 2" key="1">
    <citation type="submission" date="2014-02" db="EMBL/GenBank/DDBJ databases">
        <title>The small core and large imbalanced accessory genome model reveals a collaborative survival strategy of Sorangium cellulosum strains in nature.</title>
        <authorList>
            <person name="Han K."/>
            <person name="Peng R."/>
            <person name="Blom J."/>
            <person name="Li Y.-Z."/>
        </authorList>
    </citation>
    <scope>NUCLEOTIDE SEQUENCE [LARGE SCALE GENOMIC DNA]</scope>
    <source>
        <strain evidence="1 2">So0011-07</strain>
    </source>
</reference>
<gene>
    <name evidence="1" type="ORF">BE17_41190</name>
</gene>
<sequence>APPLRAFAYAVLGRALLDAGQAVDALAATTEAYCLLDSVGAEAGESLVRLTHAEALSACGHRREATLAIASARESLLDRARRISDPVWRGKFLGNVPDNVATLELERRWLAG</sequence>